<dbReference type="InterPro" id="IPR015897">
    <property type="entry name" value="CHK_kinase-like"/>
</dbReference>
<name>A0A9P0CE95_9CUCU</name>
<dbReference type="EMBL" id="OV651813">
    <property type="protein sequence ID" value="CAH1099691.1"/>
    <property type="molecule type" value="Genomic_DNA"/>
</dbReference>
<dbReference type="PANTHER" id="PTHR11012:SF48">
    <property type="entry name" value="CHK KINASE-LIKE DOMAIN-CONTAINING PROTEIN-RELATED"/>
    <property type="match status" value="1"/>
</dbReference>
<feature type="domain" description="CHK kinase-like" evidence="1">
    <location>
        <begin position="279"/>
        <end position="477"/>
    </location>
</feature>
<reference evidence="2" key="1">
    <citation type="submission" date="2022-01" db="EMBL/GenBank/DDBJ databases">
        <authorList>
            <person name="King R."/>
        </authorList>
    </citation>
    <scope>NUCLEOTIDE SEQUENCE</scope>
</reference>
<dbReference type="SUPFAM" id="SSF56112">
    <property type="entry name" value="Protein kinase-like (PK-like)"/>
    <property type="match status" value="1"/>
</dbReference>
<accession>A0A9P0CE95</accession>
<dbReference type="Pfam" id="PF02958">
    <property type="entry name" value="EcKL"/>
    <property type="match status" value="1"/>
</dbReference>
<dbReference type="PANTHER" id="PTHR11012">
    <property type="entry name" value="PROTEIN KINASE-LIKE DOMAIN-CONTAINING"/>
    <property type="match status" value="1"/>
</dbReference>
<dbReference type="Gene3D" id="3.90.1200.10">
    <property type="match status" value="1"/>
</dbReference>
<dbReference type="InterPro" id="IPR011009">
    <property type="entry name" value="Kinase-like_dom_sf"/>
</dbReference>
<evidence type="ECO:0000313" key="3">
    <source>
        <dbReference type="Proteomes" id="UP001153636"/>
    </source>
</evidence>
<dbReference type="InterPro" id="IPR004119">
    <property type="entry name" value="EcKL"/>
</dbReference>
<keyword evidence="3" id="KW-1185">Reference proteome</keyword>
<dbReference type="OrthoDB" id="190089at2759"/>
<dbReference type="Proteomes" id="UP001153636">
    <property type="component" value="Chromosome 1"/>
</dbReference>
<dbReference type="AlphaFoldDB" id="A0A9P0CE95"/>
<sequence length="567" mass="67034">MEINKIKVVLEVFLKDLNKPICQHKKIFKNLSDLNKHVNGNGIDVEKLKNGVKKLISDFEDENIEKDCTNNLIFEYLLVVFSNTTHSQRFRELHNILEHFYDKLVQKWLELGQTESIITNEKFKEVVRKLIPYVKLSVVSDQLTSSFNIEQALQELYEIILYPNISREDCYEVIRNKFGTTNVDFVDFQIKPVNERYGFMGDYFRLKINIIENGEENTLHLFLKYLPFFTDQARAILTGISFKKEKIFYSEFIPLLRKLGLNEVLDFAPNCYYSNDIFMIYDDISFENYSNLDIHTTLSYEQLSSIFKQLAKLNSTGILFEEKLSEICGKPVYLNDYYNNMMVDHFFTKGGFGEFFFCSLRAFYHIFNKIPEFFENKNIDKFKQQISAIIEDCDEKVKPSKVSRNFLCHGDSWINNVLFKKNHLDCFLLDYQVLRYSSPALDVQFVLYLHTDKQTRDNSGTKLLNEYYTNLKQNLEKYGVDIEHIYSYETYQKALEEVKPMAMVTALSYMQLTLLPKESKHVLEDPVLARRFLSEDRTDIIDKYWDVMEVTKIKDVFEELYISLNKN</sequence>
<proteinExistence type="predicted"/>
<gene>
    <name evidence="2" type="ORF">PSYICH_LOCUS222</name>
</gene>
<dbReference type="SMART" id="SM00587">
    <property type="entry name" value="CHK"/>
    <property type="match status" value="1"/>
</dbReference>
<protein>
    <recommendedName>
        <fullName evidence="1">CHK kinase-like domain-containing protein</fullName>
    </recommendedName>
</protein>
<evidence type="ECO:0000313" key="2">
    <source>
        <dbReference type="EMBL" id="CAH1099691.1"/>
    </source>
</evidence>
<organism evidence="2 3">
    <name type="scientific">Psylliodes chrysocephalus</name>
    <dbReference type="NCBI Taxonomy" id="3402493"/>
    <lineage>
        <taxon>Eukaryota</taxon>
        <taxon>Metazoa</taxon>
        <taxon>Ecdysozoa</taxon>
        <taxon>Arthropoda</taxon>
        <taxon>Hexapoda</taxon>
        <taxon>Insecta</taxon>
        <taxon>Pterygota</taxon>
        <taxon>Neoptera</taxon>
        <taxon>Endopterygota</taxon>
        <taxon>Coleoptera</taxon>
        <taxon>Polyphaga</taxon>
        <taxon>Cucujiformia</taxon>
        <taxon>Chrysomeloidea</taxon>
        <taxon>Chrysomelidae</taxon>
        <taxon>Galerucinae</taxon>
        <taxon>Alticini</taxon>
        <taxon>Psylliodes</taxon>
    </lineage>
</organism>
<evidence type="ECO:0000259" key="1">
    <source>
        <dbReference type="SMART" id="SM00587"/>
    </source>
</evidence>